<comment type="function">
    <text evidence="7">May have a photoreceptor function.</text>
</comment>
<dbReference type="OrthoDB" id="9772484at2"/>
<comment type="cofactor">
    <cofactor evidence="7">
        <name>(6R)-5,10-methylene-5,6,7,8-tetrahydrofolate</name>
        <dbReference type="ChEBI" id="CHEBI:15636"/>
    </cofactor>
    <text evidence="7">Binds 1 5,10-methenyltetrahydrofolate (MTHF) per subunit.</text>
</comment>
<keyword evidence="10" id="KW-1185">Reference proteome</keyword>
<feature type="domain" description="Photolyase/cryptochrome alpha/beta" evidence="8">
    <location>
        <begin position="2"/>
        <end position="136"/>
    </location>
</feature>
<dbReference type="GO" id="GO:0003677">
    <property type="term" value="F:DNA binding"/>
    <property type="evidence" value="ECO:0007669"/>
    <property type="project" value="TreeGrafter"/>
</dbReference>
<dbReference type="SUPFAM" id="SSF52425">
    <property type="entry name" value="Cryptochrome/photolyase, N-terminal domain"/>
    <property type="match status" value="1"/>
</dbReference>
<name>A0A6N4SPW2_CYTH3</name>
<feature type="binding site" evidence="6">
    <location>
        <position position="231"/>
    </location>
    <ligand>
        <name>FAD</name>
        <dbReference type="ChEBI" id="CHEBI:57692"/>
    </ligand>
</feature>
<dbReference type="GO" id="GO:0000719">
    <property type="term" value="P:photoreactive repair"/>
    <property type="evidence" value="ECO:0007669"/>
    <property type="project" value="TreeGrafter"/>
</dbReference>
<evidence type="ECO:0000256" key="6">
    <source>
        <dbReference type="PIRSR" id="PIRSR602081-1"/>
    </source>
</evidence>
<evidence type="ECO:0000313" key="9">
    <source>
        <dbReference type="EMBL" id="ABG58330.1"/>
    </source>
</evidence>
<keyword evidence="9" id="KW-0456">Lyase</keyword>
<keyword evidence="3 6" id="KW-0285">Flavoprotein</keyword>
<dbReference type="Gene3D" id="1.10.579.10">
    <property type="entry name" value="DNA Cyclobutane Dipyrimidine Photolyase, subunit A, domain 3"/>
    <property type="match status" value="1"/>
</dbReference>
<accession>A0A6N4SPW2</accession>
<comment type="cofactor">
    <cofactor evidence="6 7">
        <name>FAD</name>
        <dbReference type="ChEBI" id="CHEBI:57692"/>
    </cofactor>
    <text evidence="6 7">Binds 1 FAD per subunit.</text>
</comment>
<dbReference type="PROSITE" id="PS51645">
    <property type="entry name" value="PHR_CRY_ALPHA_BETA"/>
    <property type="match status" value="1"/>
</dbReference>
<keyword evidence="4 6" id="KW-0274">FAD</keyword>
<protein>
    <recommendedName>
        <fullName evidence="2 7">Cryptochrome DASH</fullName>
    </recommendedName>
</protein>
<dbReference type="EMBL" id="CP000383">
    <property type="protein sequence ID" value="ABG58330.1"/>
    <property type="molecule type" value="Genomic_DNA"/>
</dbReference>
<dbReference type="Proteomes" id="UP000001822">
    <property type="component" value="Chromosome"/>
</dbReference>
<evidence type="ECO:0000256" key="7">
    <source>
        <dbReference type="RuleBase" id="RU367151"/>
    </source>
</evidence>
<dbReference type="InterPro" id="IPR014729">
    <property type="entry name" value="Rossmann-like_a/b/a_fold"/>
</dbReference>
<dbReference type="InterPro" id="IPR036155">
    <property type="entry name" value="Crypto/Photolyase_N_sf"/>
</dbReference>
<dbReference type="PANTHER" id="PTHR11455">
    <property type="entry name" value="CRYPTOCHROME"/>
    <property type="match status" value="1"/>
</dbReference>
<dbReference type="InterPro" id="IPR002081">
    <property type="entry name" value="Cryptochrome/DNA_photolyase_1"/>
</dbReference>
<feature type="binding site" evidence="6">
    <location>
        <begin position="284"/>
        <end position="291"/>
    </location>
    <ligand>
        <name>FAD</name>
        <dbReference type="ChEBI" id="CHEBI:57692"/>
    </ligand>
</feature>
<evidence type="ECO:0000313" key="10">
    <source>
        <dbReference type="Proteomes" id="UP000001822"/>
    </source>
</evidence>
<dbReference type="PANTHER" id="PTHR11455:SF22">
    <property type="entry name" value="CRYPTOCHROME DASH"/>
    <property type="match status" value="1"/>
</dbReference>
<dbReference type="KEGG" id="chu:CHU_1053"/>
<evidence type="ECO:0000256" key="1">
    <source>
        <dbReference type="ARBA" id="ARBA00005862"/>
    </source>
</evidence>
<dbReference type="Gene3D" id="1.25.40.80">
    <property type="match status" value="1"/>
</dbReference>
<dbReference type="InterPro" id="IPR014133">
    <property type="entry name" value="Cry_DASH"/>
</dbReference>
<dbReference type="RefSeq" id="WP_011584445.1">
    <property type="nucleotide sequence ID" value="NC_008255.1"/>
</dbReference>
<evidence type="ECO:0000256" key="4">
    <source>
        <dbReference type="ARBA" id="ARBA00022827"/>
    </source>
</evidence>
<feature type="binding site" evidence="6">
    <location>
        <begin position="244"/>
        <end position="248"/>
    </location>
    <ligand>
        <name>FAD</name>
        <dbReference type="ChEBI" id="CHEBI:57692"/>
    </ligand>
</feature>
<dbReference type="PRINTS" id="PR00147">
    <property type="entry name" value="DNAPHOTLYASE"/>
</dbReference>
<keyword evidence="5 7" id="KW-0157">Chromophore</keyword>
<evidence type="ECO:0000256" key="5">
    <source>
        <dbReference type="ARBA" id="ARBA00022991"/>
    </source>
</evidence>
<organism evidence="9 10">
    <name type="scientific">Cytophaga hutchinsonii (strain ATCC 33406 / DSM 1761 / CIP 103989 / NBRC 15051 / NCIMB 9469 / D465)</name>
    <dbReference type="NCBI Taxonomy" id="269798"/>
    <lineage>
        <taxon>Bacteria</taxon>
        <taxon>Pseudomonadati</taxon>
        <taxon>Bacteroidota</taxon>
        <taxon>Cytophagia</taxon>
        <taxon>Cytophagales</taxon>
        <taxon>Cytophagaceae</taxon>
        <taxon>Cytophaga</taxon>
    </lineage>
</organism>
<evidence type="ECO:0000256" key="3">
    <source>
        <dbReference type="ARBA" id="ARBA00022630"/>
    </source>
</evidence>
<sequence length="434" mass="50460">MKRSIVWFKTDLRLHDNETLVRAIEQSDEIIPVYCLDEDHFKITPFGFQKTGNFRAQFLLESLNDLDTNLRKLGSGLIVVRGKPETELYKIVKQYEAFKVFAKREVAYEEQQTEARVEKEIWKLGCTFESFSTSTLYHAQDLPFSIKDIPEVFTNFRKKVEKESSIRSVFQKPAHIKSPAMPQLRLPTVKGLGLQPVIQDPRAVMKFTGGESEGCKRLTSYLFETQLISHYKNTRDGMIGSDYSTKFSPWLALGCLSPREIYTELKKYESRFSANESTYWLIFELLWRDYFRFMMKKHKHQFFLYSGIKDSANASGLQDTAILSQWINGKTGNDFIDANMLELTHTGFMSNRGRQNAASYLCNDLGIDWRYGAAYFEQQLIDYDVCSNWGNWAYLAGVGNDPRGKRNFNIEKQAEEYDPKKLFRNLWLKTTLPL</sequence>
<dbReference type="GO" id="GO:0003904">
    <property type="term" value="F:deoxyribodipyrimidine photo-lyase activity"/>
    <property type="evidence" value="ECO:0007669"/>
    <property type="project" value="TreeGrafter"/>
</dbReference>
<dbReference type="AlphaFoldDB" id="A0A6N4SPW2"/>
<dbReference type="NCBIfam" id="TIGR02765">
    <property type="entry name" value="crypto_DASH"/>
    <property type="match status" value="1"/>
</dbReference>
<dbReference type="Pfam" id="PF03441">
    <property type="entry name" value="FAD_binding_7"/>
    <property type="match status" value="1"/>
</dbReference>
<dbReference type="Gene3D" id="3.40.50.620">
    <property type="entry name" value="HUPs"/>
    <property type="match status" value="1"/>
</dbReference>
<feature type="binding site" evidence="6">
    <location>
        <begin position="382"/>
        <end position="384"/>
    </location>
    <ligand>
        <name>FAD</name>
        <dbReference type="ChEBI" id="CHEBI:57692"/>
    </ligand>
</feature>
<dbReference type="GO" id="GO:0071949">
    <property type="term" value="F:FAD binding"/>
    <property type="evidence" value="ECO:0007669"/>
    <property type="project" value="TreeGrafter"/>
</dbReference>
<dbReference type="InterPro" id="IPR005101">
    <property type="entry name" value="Cryptochr/Photolyase_FAD-bd"/>
</dbReference>
<dbReference type="InterPro" id="IPR036134">
    <property type="entry name" value="Crypto/Photolyase_FAD-like_sf"/>
</dbReference>
<comment type="similarity">
    <text evidence="1 7">Belongs to the DNA photolyase class-1 family.</text>
</comment>
<proteinExistence type="inferred from homology"/>
<dbReference type="Pfam" id="PF00875">
    <property type="entry name" value="DNA_photolyase"/>
    <property type="match status" value="1"/>
</dbReference>
<reference evidence="9 10" key="1">
    <citation type="journal article" date="2007" name="Appl. Environ. Microbiol.">
        <title>Genome sequence of the cellulolytic gliding bacterium Cytophaga hutchinsonii.</title>
        <authorList>
            <person name="Xie G."/>
            <person name="Bruce D.C."/>
            <person name="Challacombe J.F."/>
            <person name="Chertkov O."/>
            <person name="Detter J.C."/>
            <person name="Gilna P."/>
            <person name="Han C.S."/>
            <person name="Lucas S."/>
            <person name="Misra M."/>
            <person name="Myers G.L."/>
            <person name="Richardson P."/>
            <person name="Tapia R."/>
            <person name="Thayer N."/>
            <person name="Thompson L.S."/>
            <person name="Brettin T.S."/>
            <person name="Henrissat B."/>
            <person name="Wilson D.B."/>
            <person name="McBride M.J."/>
        </authorList>
    </citation>
    <scope>NUCLEOTIDE SEQUENCE [LARGE SCALE GENOMIC DNA]</scope>
    <source>
        <strain evidence="10">ATCC 33406 / DSM 1761 / CIP 103989 / NBRC 15051 / NCIMB 9469 / D465</strain>
    </source>
</reference>
<evidence type="ECO:0000256" key="2">
    <source>
        <dbReference type="ARBA" id="ARBA00017881"/>
    </source>
</evidence>
<evidence type="ECO:0000259" key="8">
    <source>
        <dbReference type="PROSITE" id="PS51645"/>
    </source>
</evidence>
<dbReference type="InterPro" id="IPR006050">
    <property type="entry name" value="DNA_photolyase_N"/>
</dbReference>
<gene>
    <name evidence="9" type="primary">phrB</name>
    <name evidence="9" type="ordered locus">CHU_1053</name>
</gene>
<dbReference type="SUPFAM" id="SSF48173">
    <property type="entry name" value="Cryptochrome/photolyase FAD-binding domain"/>
    <property type="match status" value="1"/>
</dbReference>